<dbReference type="PANTHER" id="PTHR21499">
    <property type="entry name" value="ASPARTATE KINASE"/>
    <property type="match status" value="1"/>
</dbReference>
<evidence type="ECO:0000259" key="8">
    <source>
        <dbReference type="PROSITE" id="PS51671"/>
    </source>
</evidence>
<dbReference type="SUPFAM" id="SSF55021">
    <property type="entry name" value="ACT-like"/>
    <property type="match status" value="2"/>
</dbReference>
<evidence type="ECO:0000256" key="6">
    <source>
        <dbReference type="ARBA" id="ARBA00047872"/>
    </source>
</evidence>
<dbReference type="Proteomes" id="UP001337655">
    <property type="component" value="Unassembled WGS sequence"/>
</dbReference>
<dbReference type="GO" id="GO:0009090">
    <property type="term" value="P:homoserine biosynthetic process"/>
    <property type="evidence" value="ECO:0007669"/>
    <property type="project" value="TreeGrafter"/>
</dbReference>
<dbReference type="SUPFAM" id="SSF53633">
    <property type="entry name" value="Carbamate kinase-like"/>
    <property type="match status" value="1"/>
</dbReference>
<dbReference type="GeneID" id="89929863"/>
<dbReference type="InterPro" id="IPR036393">
    <property type="entry name" value="AceGlu_kinase-like_sf"/>
</dbReference>
<dbReference type="GO" id="GO:0009089">
    <property type="term" value="P:lysine biosynthetic process via diaminopimelate"/>
    <property type="evidence" value="ECO:0007669"/>
    <property type="project" value="TreeGrafter"/>
</dbReference>
<evidence type="ECO:0000313" key="10">
    <source>
        <dbReference type="Proteomes" id="UP001337655"/>
    </source>
</evidence>
<dbReference type="InterPro" id="IPR018042">
    <property type="entry name" value="Aspartate_kinase_CS"/>
</dbReference>
<gene>
    <name evidence="9" type="ORF">LTR77_008530</name>
</gene>
<dbReference type="GO" id="GO:0004072">
    <property type="term" value="F:aspartate kinase activity"/>
    <property type="evidence" value="ECO:0007669"/>
    <property type="project" value="UniProtKB-EC"/>
</dbReference>
<evidence type="ECO:0000256" key="7">
    <source>
        <dbReference type="RuleBase" id="RU003448"/>
    </source>
</evidence>
<dbReference type="InterPro" id="IPR045865">
    <property type="entry name" value="ACT-like_dom_sf"/>
</dbReference>
<evidence type="ECO:0000256" key="5">
    <source>
        <dbReference type="ARBA" id="ARBA00022840"/>
    </source>
</evidence>
<dbReference type="InterPro" id="IPR002912">
    <property type="entry name" value="ACT_dom"/>
</dbReference>
<accession>A0AAV9P165</accession>
<dbReference type="Pfam" id="PF00696">
    <property type="entry name" value="AA_kinase"/>
    <property type="match status" value="1"/>
</dbReference>
<comment type="caution">
    <text evidence="9">The sequence shown here is derived from an EMBL/GenBank/DDBJ whole genome shotgun (WGS) entry which is preliminary data.</text>
</comment>
<dbReference type="EMBL" id="JAVRRT010000014">
    <property type="protein sequence ID" value="KAK5166269.1"/>
    <property type="molecule type" value="Genomic_DNA"/>
</dbReference>
<comment type="catalytic activity">
    <reaction evidence="6 7">
        <text>L-aspartate + ATP = 4-phospho-L-aspartate + ADP</text>
        <dbReference type="Rhea" id="RHEA:23776"/>
        <dbReference type="ChEBI" id="CHEBI:29991"/>
        <dbReference type="ChEBI" id="CHEBI:30616"/>
        <dbReference type="ChEBI" id="CHEBI:57535"/>
        <dbReference type="ChEBI" id="CHEBI:456216"/>
        <dbReference type="EC" id="2.7.2.4"/>
    </reaction>
</comment>
<reference evidence="9 10" key="1">
    <citation type="submission" date="2023-08" db="EMBL/GenBank/DDBJ databases">
        <title>Black Yeasts Isolated from many extreme environments.</title>
        <authorList>
            <person name="Coleine C."/>
            <person name="Stajich J.E."/>
            <person name="Selbmann L."/>
        </authorList>
    </citation>
    <scope>NUCLEOTIDE SEQUENCE [LARGE SCALE GENOMIC DNA]</scope>
    <source>
        <strain evidence="9 10">CCFEE 5935</strain>
    </source>
</reference>
<dbReference type="GO" id="GO:0005524">
    <property type="term" value="F:ATP binding"/>
    <property type="evidence" value="ECO:0007669"/>
    <property type="project" value="UniProtKB-KW"/>
</dbReference>
<protein>
    <recommendedName>
        <fullName evidence="7">Aspartokinase</fullName>
        <ecNumber evidence="7">2.7.2.4</ecNumber>
    </recommendedName>
</protein>
<proteinExistence type="inferred from homology"/>
<dbReference type="PANTHER" id="PTHR21499:SF59">
    <property type="entry name" value="ASPARTOKINASE"/>
    <property type="match status" value="1"/>
</dbReference>
<keyword evidence="5" id="KW-0067">ATP-binding</keyword>
<dbReference type="RefSeq" id="XP_064656222.1">
    <property type="nucleotide sequence ID" value="XM_064805762.1"/>
</dbReference>
<dbReference type="InterPro" id="IPR001341">
    <property type="entry name" value="Asp_kinase"/>
</dbReference>
<evidence type="ECO:0000256" key="4">
    <source>
        <dbReference type="ARBA" id="ARBA00022777"/>
    </source>
</evidence>
<dbReference type="PROSITE" id="PS00324">
    <property type="entry name" value="ASPARTOKINASE"/>
    <property type="match status" value="1"/>
</dbReference>
<keyword evidence="4 7" id="KW-0418">Kinase</keyword>
<name>A0AAV9P165_9PEZI</name>
<dbReference type="Pfam" id="PF22468">
    <property type="entry name" value="ACT_9"/>
    <property type="match status" value="1"/>
</dbReference>
<keyword evidence="10" id="KW-1185">Reference proteome</keyword>
<comment type="similarity">
    <text evidence="1 7">Belongs to the aspartokinase family.</text>
</comment>
<dbReference type="FunFam" id="3.30.70.260:FF:000033">
    <property type="entry name" value="Aspartokinase"/>
    <property type="match status" value="1"/>
</dbReference>
<evidence type="ECO:0000256" key="2">
    <source>
        <dbReference type="ARBA" id="ARBA00022679"/>
    </source>
</evidence>
<dbReference type="PROSITE" id="PS51671">
    <property type="entry name" value="ACT"/>
    <property type="match status" value="1"/>
</dbReference>
<keyword evidence="3" id="KW-0547">Nucleotide-binding</keyword>
<organism evidence="9 10">
    <name type="scientific">Saxophila tyrrhenica</name>
    <dbReference type="NCBI Taxonomy" id="1690608"/>
    <lineage>
        <taxon>Eukaryota</taxon>
        <taxon>Fungi</taxon>
        <taxon>Dikarya</taxon>
        <taxon>Ascomycota</taxon>
        <taxon>Pezizomycotina</taxon>
        <taxon>Dothideomycetes</taxon>
        <taxon>Dothideomycetidae</taxon>
        <taxon>Mycosphaerellales</taxon>
        <taxon>Extremaceae</taxon>
        <taxon>Saxophila</taxon>
    </lineage>
</organism>
<dbReference type="NCBIfam" id="TIGR00657">
    <property type="entry name" value="asp_kinases"/>
    <property type="match status" value="1"/>
</dbReference>
<dbReference type="AlphaFoldDB" id="A0AAV9P165"/>
<feature type="domain" description="ACT" evidence="8">
    <location>
        <begin position="481"/>
        <end position="544"/>
    </location>
</feature>
<dbReference type="GO" id="GO:0005829">
    <property type="term" value="C:cytosol"/>
    <property type="evidence" value="ECO:0007669"/>
    <property type="project" value="TreeGrafter"/>
</dbReference>
<evidence type="ECO:0000313" key="9">
    <source>
        <dbReference type="EMBL" id="KAK5166269.1"/>
    </source>
</evidence>
<dbReference type="FunFam" id="3.40.1160.10:FF:000023">
    <property type="entry name" value="Probable aspartokinase"/>
    <property type="match status" value="1"/>
</dbReference>
<evidence type="ECO:0000256" key="1">
    <source>
        <dbReference type="ARBA" id="ARBA00010122"/>
    </source>
</evidence>
<sequence>MDFPIIRSARETGDHSAFIDGLIPGGFEGRIHHSQEKELPGGANWVVQKFGGTSVGKFGAKIAEDIVIPGLKDQRLAIVCSARSTNTKSEGTTNRLLRAARHAKDQVGGFMEIVEAIRADHIQAGEADLTGEKNAGLRKQYVKDVMTECNGLEVILQSARNLEEVSTQAKDMIMSTGEKLACLYMTALLQARDIKAVYVDMSKVINFPFAKGFGDDFYIGLAKALAERVLAMDEDAVPVVTGYFGLVPGGLLEQIGRGYTDLCAALVAVGLRARELQIWKEVDGIFTADPRKVPTARLLDSVTPSEASELTFYGSEVIHPFTMDQVIKAHIPIRIKNVMNPRNDGTIITPSRTDDLSARRPGLFRNRSASNLLAKDMPRRPTAVTIKSGITVLNVHSKKRTRAHGFLGSIFSILDKHKLSVDLISSSEVHVSMALHSEISLLSGHGEEELRIEDESLQGAVNDLQRWGDVDLVPSMAIISLVGRQLRSMVGISGKFFSTLGEHGINIEMISQGASEINISCVIEEREASRALNVVHTNLFTFLD</sequence>
<dbReference type="Gene3D" id="3.40.1160.10">
    <property type="entry name" value="Acetylglutamate kinase-like"/>
    <property type="match status" value="1"/>
</dbReference>
<evidence type="ECO:0000256" key="3">
    <source>
        <dbReference type="ARBA" id="ARBA00022741"/>
    </source>
</evidence>
<keyword evidence="2 7" id="KW-0808">Transferase</keyword>
<dbReference type="InterPro" id="IPR001048">
    <property type="entry name" value="Asp/Glu/Uridylate_kinase"/>
</dbReference>
<dbReference type="Gene3D" id="3.30.70.260">
    <property type="match status" value="2"/>
</dbReference>
<dbReference type="EC" id="2.7.2.4" evidence="7"/>
<dbReference type="InterPro" id="IPR054352">
    <property type="entry name" value="ACT_Aspartokinase"/>
</dbReference>